<dbReference type="OrthoDB" id="9810174at2"/>
<dbReference type="EMBL" id="AFHG01000044">
    <property type="protein sequence ID" value="EGK71960.1"/>
    <property type="molecule type" value="Genomic_DNA"/>
</dbReference>
<comment type="caution">
    <text evidence="2">The sequence shown here is derived from an EMBL/GenBank/DDBJ whole genome shotgun (WGS) entry which is preliminary data.</text>
</comment>
<evidence type="ECO:0008006" key="4">
    <source>
        <dbReference type="Google" id="ProtNLM"/>
    </source>
</evidence>
<feature type="chain" id="PRO_5003325802" description="Phage tail collar domain-containing protein" evidence="1">
    <location>
        <begin position="21"/>
        <end position="243"/>
    </location>
</feature>
<reference evidence="2 3" key="1">
    <citation type="journal article" date="2011" name="J. Bacteriol.">
        <title>Genome sequence of Methyloversatilis universalis FAM5T, a methylotrophic representative of the order Rhodocyclales.</title>
        <authorList>
            <person name="Kittichotirat W."/>
            <person name="Good N.M."/>
            <person name="Hall R."/>
            <person name="Bringel F."/>
            <person name="Lajus A."/>
            <person name="Medigue C."/>
            <person name="Smalley N.E."/>
            <person name="Beck D."/>
            <person name="Bumgarner R."/>
            <person name="Vuilleumier S."/>
            <person name="Kalyuzhnaya M.G."/>
        </authorList>
    </citation>
    <scope>NUCLEOTIDE SEQUENCE [LARGE SCALE GENOMIC DNA]</scope>
    <source>
        <strain evidence="3">ATCC BAA-1314 / JCM 13912 / FAM5</strain>
    </source>
</reference>
<proteinExistence type="predicted"/>
<sequence length="243" mass="24905">MQRVTRSTAVAVLPAPPAGAGSPGFFTGGNPGTGTPATIPGYEWFNMVQEELISVVLAAGLTPSAASFDQLLTAIQSLVAAGTVPTGTMVSFPGTVPPPGWAKRNGILVPRTGGWANLWAYAQASGNLVSDAAWLAGRPGSFSTGDGATTFRIPEGRGLFDRGYHDGSGTYESDTAVLLGAYGDSQNKAHTHNIATNGTGNGNNSNYRLGGSEYSAPYTDVTASSGGVEGFPRHVLSLPCIKL</sequence>
<gene>
    <name evidence="2" type="ORF">METUNv1_01738</name>
</gene>
<protein>
    <recommendedName>
        <fullName evidence="4">Phage tail collar domain-containing protein</fullName>
    </recommendedName>
</protein>
<dbReference type="Proteomes" id="UP000005019">
    <property type="component" value="Unassembled WGS sequence"/>
</dbReference>
<keyword evidence="3" id="KW-1185">Reference proteome</keyword>
<dbReference type="RefSeq" id="WP_008060789.1">
    <property type="nucleotide sequence ID" value="NZ_AFHG01000044.1"/>
</dbReference>
<name>F5RBU3_METUF</name>
<dbReference type="STRING" id="1000565.METUNv1_01738"/>
<accession>F5RBU3</accession>
<dbReference type="AlphaFoldDB" id="F5RBU3"/>
<evidence type="ECO:0000313" key="3">
    <source>
        <dbReference type="Proteomes" id="UP000005019"/>
    </source>
</evidence>
<evidence type="ECO:0000256" key="1">
    <source>
        <dbReference type="SAM" id="SignalP"/>
    </source>
</evidence>
<evidence type="ECO:0000313" key="2">
    <source>
        <dbReference type="EMBL" id="EGK71960.1"/>
    </source>
</evidence>
<keyword evidence="1" id="KW-0732">Signal</keyword>
<feature type="signal peptide" evidence="1">
    <location>
        <begin position="1"/>
        <end position="20"/>
    </location>
</feature>
<organism evidence="2 3">
    <name type="scientific">Methyloversatilis universalis (strain ATCC BAA-1314 / DSM 25237 / JCM 13912 / CCUG 52030 / FAM5)</name>
    <dbReference type="NCBI Taxonomy" id="1000565"/>
    <lineage>
        <taxon>Bacteria</taxon>
        <taxon>Pseudomonadati</taxon>
        <taxon>Pseudomonadota</taxon>
        <taxon>Betaproteobacteria</taxon>
        <taxon>Nitrosomonadales</taxon>
        <taxon>Sterolibacteriaceae</taxon>
        <taxon>Methyloversatilis</taxon>
    </lineage>
</organism>
<dbReference type="SUPFAM" id="SSF88874">
    <property type="entry name" value="Receptor-binding domain of short tail fibre protein gp12"/>
    <property type="match status" value="1"/>
</dbReference>
<dbReference type="eggNOG" id="COG4675">
    <property type="taxonomic scope" value="Bacteria"/>
</dbReference>